<accession>A0A5C1A9G0</accession>
<dbReference type="Proteomes" id="UP000324974">
    <property type="component" value="Chromosome"/>
</dbReference>
<sequence>MSSINNKRSVSVLSKSPDCPLTCKQLVTYSYMAYQSQFSKAKTFKGLGRYLCFSQDGVSEIITQLGAYGLVEGKDAIDPCPQPDWFVQSDALARRNRGKHWTRSIVNWRYFVRAPQSVLTFSETVVLSLLWHNHLNEFVPQYGYSDAYLVTVTGLSASSVPTAMQGLQGKQFLDRKDGEITLYEMDDEMLANFADPIQDTKLPQGAVLKVAQKPTGNVKVAPTANHVTIDPHTEEMVQFLTERMELLAIREEVYAPYITYCKTKYPGTVRENWPALSERILAQIEKQGQA</sequence>
<organism evidence="1 2">
    <name type="scientific">Limnoglobus roseus</name>
    <dbReference type="NCBI Taxonomy" id="2598579"/>
    <lineage>
        <taxon>Bacteria</taxon>
        <taxon>Pseudomonadati</taxon>
        <taxon>Planctomycetota</taxon>
        <taxon>Planctomycetia</taxon>
        <taxon>Gemmatales</taxon>
        <taxon>Gemmataceae</taxon>
        <taxon>Limnoglobus</taxon>
    </lineage>
</organism>
<protein>
    <submittedName>
        <fullName evidence="1">Uncharacterized protein</fullName>
    </submittedName>
</protein>
<evidence type="ECO:0000313" key="2">
    <source>
        <dbReference type="Proteomes" id="UP000324974"/>
    </source>
</evidence>
<reference evidence="2" key="1">
    <citation type="submission" date="2019-08" db="EMBL/GenBank/DDBJ databases">
        <title>Limnoglobus roseus gen. nov., sp. nov., a novel freshwater planctomycete with a giant genome from the family Gemmataceae.</title>
        <authorList>
            <person name="Kulichevskaya I.S."/>
            <person name="Naumoff D.G."/>
            <person name="Miroshnikov K."/>
            <person name="Ivanova A."/>
            <person name="Philippov D.A."/>
            <person name="Hakobyan A."/>
            <person name="Rijpstra I.C."/>
            <person name="Sinninghe Damste J.S."/>
            <person name="Liesack W."/>
            <person name="Dedysh S.N."/>
        </authorList>
    </citation>
    <scope>NUCLEOTIDE SEQUENCE [LARGE SCALE GENOMIC DNA]</scope>
    <source>
        <strain evidence="2">PX52</strain>
    </source>
</reference>
<dbReference type="AlphaFoldDB" id="A0A5C1A9G0"/>
<gene>
    <name evidence="1" type="ORF">PX52LOC_01731</name>
</gene>
<keyword evidence="2" id="KW-1185">Reference proteome</keyword>
<dbReference type="KEGG" id="lrs:PX52LOC_01731"/>
<dbReference type="RefSeq" id="WP_149109694.1">
    <property type="nucleotide sequence ID" value="NZ_CP042425.1"/>
</dbReference>
<dbReference type="OrthoDB" id="9924634at2"/>
<name>A0A5C1A9G0_9BACT</name>
<dbReference type="EMBL" id="CP042425">
    <property type="protein sequence ID" value="QEL14833.1"/>
    <property type="molecule type" value="Genomic_DNA"/>
</dbReference>
<evidence type="ECO:0000313" key="1">
    <source>
        <dbReference type="EMBL" id="QEL14833.1"/>
    </source>
</evidence>
<proteinExistence type="predicted"/>